<dbReference type="OrthoDB" id="2385528at2759"/>
<evidence type="ECO:0000256" key="1">
    <source>
        <dbReference type="SAM" id="MobiDB-lite"/>
    </source>
</evidence>
<name>A0A9P6Q8L0_9FUNG</name>
<feature type="region of interest" description="Disordered" evidence="1">
    <location>
        <begin position="79"/>
        <end position="110"/>
    </location>
</feature>
<comment type="caution">
    <text evidence="2">The sequence shown here is derived from an EMBL/GenBank/DDBJ whole genome shotgun (WGS) entry which is preliminary data.</text>
</comment>
<sequence length="502" mass="54690">MSFVPPDPNVFYPIPPGQLPPGFAPPPPGTATRGIPIVVPLGLEMLISPEGFPVFVPERPSLPPPSYVSAANIPTIANASPTQHQTKPTPPSRHSTLSLHHSTTQFTPPPPMPSMPILQATGAHSLPTQMPMPEPIQMQQLQQQQYQRPGHVPPTSLPTTVPPVVTAPGVLTFASIISSFRTSSENVIAWTFYSLGLSQCPGQKEVAITLRQRPGSYSLETVQPIMYNLYHQMQAQIQGSGNRPITAGDVFSCRLNTPDKGPVDMAVLLVHAPLECKSNLENKDVLYGLIATMEETAVFSKYGAARCLTNMGNDLETWPIPLWSDWNRPSLVTLQDFSGSLTERVSVLPTRNIVATLDTVSRRLTLVVSASALELIQTDLRRFPPAQPGSISDLARVTFLLDLDAGAQAYLTWRTGQEGPAIFNARPNPTSFHGCWMSFHGVEAVHPEQQENQSVPEGIAAMEDGIELKMRSATWERLYQALISKTPAVVPVGNETIQLNYA</sequence>
<keyword evidence="3" id="KW-1185">Reference proteome</keyword>
<proteinExistence type="predicted"/>
<organism evidence="2 3">
    <name type="scientific">Mortierella polycephala</name>
    <dbReference type="NCBI Taxonomy" id="41804"/>
    <lineage>
        <taxon>Eukaryota</taxon>
        <taxon>Fungi</taxon>
        <taxon>Fungi incertae sedis</taxon>
        <taxon>Mucoromycota</taxon>
        <taxon>Mortierellomycotina</taxon>
        <taxon>Mortierellomycetes</taxon>
        <taxon>Mortierellales</taxon>
        <taxon>Mortierellaceae</taxon>
        <taxon>Mortierella</taxon>
    </lineage>
</organism>
<evidence type="ECO:0000313" key="3">
    <source>
        <dbReference type="Proteomes" id="UP000726737"/>
    </source>
</evidence>
<evidence type="ECO:0000313" key="2">
    <source>
        <dbReference type="EMBL" id="KAG0263026.1"/>
    </source>
</evidence>
<protein>
    <submittedName>
        <fullName evidence="2">Uncharacterized protein</fullName>
    </submittedName>
</protein>
<reference evidence="2" key="1">
    <citation type="journal article" date="2020" name="Fungal Divers.">
        <title>Resolving the Mortierellaceae phylogeny through synthesis of multi-gene phylogenetics and phylogenomics.</title>
        <authorList>
            <person name="Vandepol N."/>
            <person name="Liber J."/>
            <person name="Desiro A."/>
            <person name="Na H."/>
            <person name="Kennedy M."/>
            <person name="Barry K."/>
            <person name="Grigoriev I.V."/>
            <person name="Miller A.N."/>
            <person name="O'Donnell K."/>
            <person name="Stajich J.E."/>
            <person name="Bonito G."/>
        </authorList>
    </citation>
    <scope>NUCLEOTIDE SEQUENCE</scope>
    <source>
        <strain evidence="2">KOD948</strain>
    </source>
</reference>
<accession>A0A9P6Q8L0</accession>
<gene>
    <name evidence="2" type="ORF">BG011_009423</name>
</gene>
<dbReference type="AlphaFoldDB" id="A0A9P6Q8L0"/>
<feature type="compositionally biased region" description="Low complexity" evidence="1">
    <location>
        <begin position="94"/>
        <end position="104"/>
    </location>
</feature>
<dbReference type="EMBL" id="JAAAJA010000084">
    <property type="protein sequence ID" value="KAG0263026.1"/>
    <property type="molecule type" value="Genomic_DNA"/>
</dbReference>
<dbReference type="Proteomes" id="UP000726737">
    <property type="component" value="Unassembled WGS sequence"/>
</dbReference>